<protein>
    <submittedName>
        <fullName evidence="2">Uncharacterized protein</fullName>
    </submittedName>
</protein>
<accession>A0A1Y2FP35</accession>
<comment type="caution">
    <text evidence="2">The sequence shown here is derived from an EMBL/GenBank/DDBJ whole genome shotgun (WGS) entry which is preliminary data.</text>
</comment>
<reference evidence="2 3" key="1">
    <citation type="submission" date="2016-07" db="EMBL/GenBank/DDBJ databases">
        <title>Pervasive Adenine N6-methylation of Active Genes in Fungi.</title>
        <authorList>
            <consortium name="DOE Joint Genome Institute"/>
            <person name="Mondo S.J."/>
            <person name="Dannebaum R.O."/>
            <person name="Kuo R.C."/>
            <person name="Labutti K."/>
            <person name="Haridas S."/>
            <person name="Kuo A."/>
            <person name="Salamov A."/>
            <person name="Ahrendt S.R."/>
            <person name="Lipzen A."/>
            <person name="Sullivan W."/>
            <person name="Andreopoulos W.B."/>
            <person name="Clum A."/>
            <person name="Lindquist E."/>
            <person name="Daum C."/>
            <person name="Ramamoorthy G.K."/>
            <person name="Gryganskyi A."/>
            <person name="Culley D."/>
            <person name="Magnuson J.K."/>
            <person name="James T.Y."/>
            <person name="O'Malley M.A."/>
            <person name="Stajich J.E."/>
            <person name="Spatafora J.W."/>
            <person name="Visel A."/>
            <person name="Grigoriev I.V."/>
        </authorList>
    </citation>
    <scope>NUCLEOTIDE SEQUENCE [LARGE SCALE GENOMIC DNA]</scope>
    <source>
        <strain evidence="2 3">12-1054</strain>
    </source>
</reference>
<keyword evidence="1" id="KW-0812">Transmembrane</keyword>
<evidence type="ECO:0000313" key="3">
    <source>
        <dbReference type="Proteomes" id="UP000193685"/>
    </source>
</evidence>
<keyword evidence="1" id="KW-1133">Transmembrane helix</keyword>
<organism evidence="2 3">
    <name type="scientific">Protomyces lactucae-debilis</name>
    <dbReference type="NCBI Taxonomy" id="2754530"/>
    <lineage>
        <taxon>Eukaryota</taxon>
        <taxon>Fungi</taxon>
        <taxon>Dikarya</taxon>
        <taxon>Ascomycota</taxon>
        <taxon>Taphrinomycotina</taxon>
        <taxon>Taphrinomycetes</taxon>
        <taxon>Taphrinales</taxon>
        <taxon>Protomycetaceae</taxon>
        <taxon>Protomyces</taxon>
    </lineage>
</organism>
<feature type="transmembrane region" description="Helical" evidence="1">
    <location>
        <begin position="96"/>
        <end position="120"/>
    </location>
</feature>
<name>A0A1Y2FP35_PROLT</name>
<dbReference type="AlphaFoldDB" id="A0A1Y2FP35"/>
<keyword evidence="3" id="KW-1185">Reference proteome</keyword>
<proteinExistence type="predicted"/>
<dbReference type="Proteomes" id="UP000193685">
    <property type="component" value="Unassembled WGS sequence"/>
</dbReference>
<keyword evidence="1" id="KW-0472">Membrane</keyword>
<sequence length="123" mass="13805">MMVVHRHAICHCRSRREILTASSITSNSFVPRSLHSSLARVSLKMDIPRASASPQTTQWTDCESSFSSSHTRFANLRSHLRQPDARAHRHPWRGAAMLLFINFVFPLLVLVAAYGASAYVSDL</sequence>
<evidence type="ECO:0000313" key="2">
    <source>
        <dbReference type="EMBL" id="ORY85772.1"/>
    </source>
</evidence>
<dbReference type="GeneID" id="63785442"/>
<dbReference type="RefSeq" id="XP_040727254.1">
    <property type="nucleotide sequence ID" value="XM_040868843.1"/>
</dbReference>
<evidence type="ECO:0000256" key="1">
    <source>
        <dbReference type="SAM" id="Phobius"/>
    </source>
</evidence>
<dbReference type="EMBL" id="MCFI01000004">
    <property type="protein sequence ID" value="ORY85772.1"/>
    <property type="molecule type" value="Genomic_DNA"/>
</dbReference>
<gene>
    <name evidence="2" type="ORF">BCR37DRAFT_377491</name>
</gene>